<evidence type="ECO:0000313" key="1">
    <source>
        <dbReference type="EMBL" id="MEJ7137420.1"/>
    </source>
</evidence>
<accession>A0ACC6NZQ6</accession>
<dbReference type="EMBL" id="JAWDIE010000003">
    <property type="protein sequence ID" value="MEJ7137420.1"/>
    <property type="molecule type" value="Genomic_DNA"/>
</dbReference>
<organism evidence="1 2">
    <name type="scientific">Amphibiibacter pelophylacis</name>
    <dbReference type="NCBI Taxonomy" id="1799477"/>
    <lineage>
        <taxon>Bacteria</taxon>
        <taxon>Pseudomonadati</taxon>
        <taxon>Pseudomonadota</taxon>
        <taxon>Betaproteobacteria</taxon>
        <taxon>Burkholderiales</taxon>
        <taxon>Sphaerotilaceae</taxon>
        <taxon>Amphibiibacter</taxon>
    </lineage>
</organism>
<gene>
    <name evidence="1" type="ORF">RV045_03110</name>
</gene>
<dbReference type="Proteomes" id="UP001364695">
    <property type="component" value="Unassembled WGS sequence"/>
</dbReference>
<evidence type="ECO:0000313" key="2">
    <source>
        <dbReference type="Proteomes" id="UP001364695"/>
    </source>
</evidence>
<comment type="caution">
    <text evidence="1">The sequence shown here is derived from an EMBL/GenBank/DDBJ whole genome shotgun (WGS) entry which is preliminary data.</text>
</comment>
<proteinExistence type="predicted"/>
<sequence length="178" mass="17943">MSPQADDVALLQAVAAALLTRGQRLVTAESCTGGLVSAWCTALPGSSRWLEAGLATYSNAAKSRLLGVPPALIEQHGAVSEPVVYAMAQGACATLAEGAAPHDLWALAISGVAGPGGGTAAKPVGQVCFAWAAPGGAVRSQTLRFDGDRDAIRQQACRHALRGLLAALTAGAGEGEWT</sequence>
<protein>
    <submittedName>
        <fullName evidence="1">CinA family protein</fullName>
    </submittedName>
</protein>
<keyword evidence="2" id="KW-1185">Reference proteome</keyword>
<reference evidence="1" key="1">
    <citation type="submission" date="2023-10" db="EMBL/GenBank/DDBJ databases">
        <title>Amphibacter perezi, gen. nov., sp. nov. a novel taxa of the family Comamonadaceae, class Betaproteobacteria isolated from the skin microbiota of Pelophylax perezi from different populations.</title>
        <authorList>
            <person name="Costa S."/>
            <person name="Proenca D.N."/>
            <person name="Lopes I."/>
            <person name="Morais P.V."/>
        </authorList>
    </citation>
    <scope>NUCLEOTIDE SEQUENCE</scope>
    <source>
        <strain evidence="1">SL12-8</strain>
    </source>
</reference>
<name>A0ACC6NZQ6_9BURK</name>